<dbReference type="EMBL" id="JACHDP010000001">
    <property type="protein sequence ID" value="MBB5481172.1"/>
    <property type="molecule type" value="Genomic_DNA"/>
</dbReference>
<dbReference type="Gene3D" id="3.90.180.10">
    <property type="entry name" value="Medium-chain alcohol dehydrogenases, catalytic domain"/>
    <property type="match status" value="1"/>
</dbReference>
<dbReference type="InterPro" id="IPR013149">
    <property type="entry name" value="ADH-like_C"/>
</dbReference>
<comment type="caution">
    <text evidence="12">The sequence shown here is derived from an EMBL/GenBank/DDBJ whole genome shotgun (WGS) entry which is preliminary data.</text>
</comment>
<keyword evidence="4" id="KW-0521">NADP</keyword>
<keyword evidence="7" id="KW-0443">Lipid metabolism</keyword>
<dbReference type="Gene3D" id="3.40.50.720">
    <property type="entry name" value="NAD(P)-binding Rossmann-like Domain"/>
    <property type="match status" value="1"/>
</dbReference>
<dbReference type="GO" id="GO:0006633">
    <property type="term" value="P:fatty acid biosynthetic process"/>
    <property type="evidence" value="ECO:0007669"/>
    <property type="project" value="UniProtKB-KW"/>
</dbReference>
<comment type="catalytic activity">
    <reaction evidence="10">
        <text>a 2,3-saturated acyl-[ACP] + NADP(+) = a (2E)-enoyl-[ACP] + NADPH + H(+)</text>
        <dbReference type="Rhea" id="RHEA:22564"/>
        <dbReference type="Rhea" id="RHEA-COMP:9925"/>
        <dbReference type="Rhea" id="RHEA-COMP:9926"/>
        <dbReference type="ChEBI" id="CHEBI:15378"/>
        <dbReference type="ChEBI" id="CHEBI:57783"/>
        <dbReference type="ChEBI" id="CHEBI:58349"/>
        <dbReference type="ChEBI" id="CHEBI:78784"/>
        <dbReference type="ChEBI" id="CHEBI:78785"/>
        <dbReference type="EC" id="1.3.1.104"/>
    </reaction>
</comment>
<evidence type="ECO:0000256" key="5">
    <source>
        <dbReference type="ARBA" id="ARBA00022946"/>
    </source>
</evidence>
<evidence type="ECO:0000256" key="2">
    <source>
        <dbReference type="ARBA" id="ARBA00022516"/>
    </source>
</evidence>
<keyword evidence="6" id="KW-0560">Oxidoreductase</keyword>
<evidence type="ECO:0000256" key="9">
    <source>
        <dbReference type="ARBA" id="ARBA00038963"/>
    </source>
</evidence>
<evidence type="ECO:0000256" key="6">
    <source>
        <dbReference type="ARBA" id="ARBA00023002"/>
    </source>
</evidence>
<evidence type="ECO:0000313" key="13">
    <source>
        <dbReference type="Proteomes" id="UP000586947"/>
    </source>
</evidence>
<evidence type="ECO:0000256" key="8">
    <source>
        <dbReference type="ARBA" id="ARBA00023160"/>
    </source>
</evidence>
<dbReference type="PANTHER" id="PTHR43981">
    <property type="entry name" value="ENOYL-[ACYL-CARRIER-PROTEIN] REDUCTASE, MITOCHONDRIAL"/>
    <property type="match status" value="1"/>
</dbReference>
<dbReference type="CDD" id="cd05282">
    <property type="entry name" value="ETR_like"/>
    <property type="match status" value="1"/>
</dbReference>
<dbReference type="InterPro" id="IPR020843">
    <property type="entry name" value="ER"/>
</dbReference>
<dbReference type="InterPro" id="IPR011032">
    <property type="entry name" value="GroES-like_sf"/>
</dbReference>
<keyword evidence="3" id="KW-0276">Fatty acid metabolism</keyword>
<name>A0A840VVA8_9ACTN</name>
<reference evidence="12 13" key="1">
    <citation type="submission" date="2020-08" db="EMBL/GenBank/DDBJ databases">
        <title>Sequencing the genomes of 1000 actinobacteria strains.</title>
        <authorList>
            <person name="Klenk H.-P."/>
        </authorList>
    </citation>
    <scope>NUCLEOTIDE SEQUENCE [LARGE SCALE GENOMIC DNA]</scope>
    <source>
        <strain evidence="12 13">DSM 103125</strain>
    </source>
</reference>
<keyword evidence="8" id="KW-0275">Fatty acid biosynthesis</keyword>
<evidence type="ECO:0000256" key="4">
    <source>
        <dbReference type="ARBA" id="ARBA00022857"/>
    </source>
</evidence>
<dbReference type="Proteomes" id="UP000586947">
    <property type="component" value="Unassembled WGS sequence"/>
</dbReference>
<dbReference type="GO" id="GO:0141148">
    <property type="term" value="F:enoyl-[acyl-carrier-protein] reductase (NADPH) activity"/>
    <property type="evidence" value="ECO:0007669"/>
    <property type="project" value="UniProtKB-EC"/>
</dbReference>
<evidence type="ECO:0000256" key="1">
    <source>
        <dbReference type="ARBA" id="ARBA00010371"/>
    </source>
</evidence>
<dbReference type="InterPro" id="IPR051034">
    <property type="entry name" value="Mito_Enoyl-ACP_Reductase"/>
</dbReference>
<dbReference type="EC" id="1.3.1.104" evidence="9"/>
<organism evidence="12 13">
    <name type="scientific">Micromonospora parathelypteridis</name>
    <dbReference type="NCBI Taxonomy" id="1839617"/>
    <lineage>
        <taxon>Bacteria</taxon>
        <taxon>Bacillati</taxon>
        <taxon>Actinomycetota</taxon>
        <taxon>Actinomycetes</taxon>
        <taxon>Micromonosporales</taxon>
        <taxon>Micromonosporaceae</taxon>
        <taxon>Micromonospora</taxon>
    </lineage>
</organism>
<keyword evidence="13" id="KW-1185">Reference proteome</keyword>
<comment type="similarity">
    <text evidence="1">Belongs to the zinc-containing alcohol dehydrogenase family. Quinone oxidoreductase subfamily.</text>
</comment>
<keyword evidence="5" id="KW-0809">Transit peptide</keyword>
<dbReference type="Pfam" id="PF00107">
    <property type="entry name" value="ADH_zinc_N"/>
    <property type="match status" value="1"/>
</dbReference>
<dbReference type="SMART" id="SM00829">
    <property type="entry name" value="PKS_ER"/>
    <property type="match status" value="1"/>
</dbReference>
<dbReference type="SUPFAM" id="SSF51735">
    <property type="entry name" value="NAD(P)-binding Rossmann-fold domains"/>
    <property type="match status" value="1"/>
</dbReference>
<dbReference type="InterPro" id="IPR036291">
    <property type="entry name" value="NAD(P)-bd_dom_sf"/>
</dbReference>
<dbReference type="PANTHER" id="PTHR43981:SF2">
    <property type="entry name" value="ENOYL-[ACYL-CARRIER-PROTEIN] REDUCTASE, MITOCHONDRIAL"/>
    <property type="match status" value="1"/>
</dbReference>
<accession>A0A840VVA8</accession>
<dbReference type="RefSeq" id="WP_184186186.1">
    <property type="nucleotide sequence ID" value="NZ_BMNF01000004.1"/>
</dbReference>
<dbReference type="InterPro" id="IPR013154">
    <property type="entry name" value="ADH-like_N"/>
</dbReference>
<evidence type="ECO:0000313" key="12">
    <source>
        <dbReference type="EMBL" id="MBB5481172.1"/>
    </source>
</evidence>
<dbReference type="Pfam" id="PF08240">
    <property type="entry name" value="ADH_N"/>
    <property type="match status" value="1"/>
</dbReference>
<sequence length="332" mass="34858">MSQLVLTGIGDYAQNVRLEQQPELTVGPDDVLLQMEAAPINPVDNLFSNGWYAVQPQVPSFIGSEGVGRVRTIGAAVDPTLAGRRVVILGSYEQGAWADQVVVPARNVVAVPEGIDATQLSMLTINPITAHLMLTRYVDLKPGDWIAQTLGNSAVARSVITLARIAGVRTLSVVRSEKAAEEARAAGGDLVLVDGDDLAERTASALAGQRLRLVLDGAGGSTAGALATGLEPGGTVVSYSSATGEPPVLPLGSLVYGELSLRGLWVVNWFHTAPRAEIEKVVADLVDLVAGGELVVPVDSTYPLHRYAEAFARNASPERTGKVLFTFDTTGA</sequence>
<proteinExistence type="inferred from homology"/>
<evidence type="ECO:0000256" key="7">
    <source>
        <dbReference type="ARBA" id="ARBA00023098"/>
    </source>
</evidence>
<dbReference type="SUPFAM" id="SSF50129">
    <property type="entry name" value="GroES-like"/>
    <property type="match status" value="1"/>
</dbReference>
<dbReference type="AlphaFoldDB" id="A0A840VVA8"/>
<gene>
    <name evidence="12" type="ORF">HNR20_005677</name>
</gene>
<evidence type="ECO:0000256" key="3">
    <source>
        <dbReference type="ARBA" id="ARBA00022832"/>
    </source>
</evidence>
<evidence type="ECO:0000256" key="10">
    <source>
        <dbReference type="ARBA" id="ARBA00048843"/>
    </source>
</evidence>
<feature type="domain" description="Enoyl reductase (ER)" evidence="11">
    <location>
        <begin position="13"/>
        <end position="325"/>
    </location>
</feature>
<protein>
    <recommendedName>
        <fullName evidence="9">enoyl-[acyl-carrier-protein] reductase</fullName>
        <ecNumber evidence="9">1.3.1.104</ecNumber>
    </recommendedName>
</protein>
<evidence type="ECO:0000259" key="11">
    <source>
        <dbReference type="SMART" id="SM00829"/>
    </source>
</evidence>
<keyword evidence="2" id="KW-0444">Lipid biosynthesis</keyword>